<evidence type="ECO:0000313" key="4">
    <source>
        <dbReference type="EMBL" id="MFA9949519.1"/>
    </source>
</evidence>
<dbReference type="GO" id="GO:0032259">
    <property type="term" value="P:methylation"/>
    <property type="evidence" value="ECO:0007669"/>
    <property type="project" value="UniProtKB-KW"/>
</dbReference>
<dbReference type="Proteomes" id="UP001574673">
    <property type="component" value="Unassembled WGS sequence"/>
</dbReference>
<name>A0ABV4UCZ2_9RHOO</name>
<dbReference type="EMBL" id="JBEUWX010000002">
    <property type="protein sequence ID" value="MFA9949519.1"/>
    <property type="molecule type" value="Genomic_DNA"/>
</dbReference>
<dbReference type="CDD" id="cd18095">
    <property type="entry name" value="SpoU-like_rRNA-MTase"/>
    <property type="match status" value="1"/>
</dbReference>
<keyword evidence="5" id="KW-1185">Reference proteome</keyword>
<dbReference type="Gene3D" id="3.40.1280.10">
    <property type="match status" value="1"/>
</dbReference>
<evidence type="ECO:0000313" key="5">
    <source>
        <dbReference type="Proteomes" id="UP001574673"/>
    </source>
</evidence>
<gene>
    <name evidence="4" type="ORF">ABCS64_04110</name>
</gene>
<dbReference type="Pfam" id="PF00588">
    <property type="entry name" value="SpoU_methylase"/>
    <property type="match status" value="1"/>
</dbReference>
<dbReference type="SUPFAM" id="SSF55315">
    <property type="entry name" value="L30e-like"/>
    <property type="match status" value="1"/>
</dbReference>
<dbReference type="SUPFAM" id="SSF75217">
    <property type="entry name" value="alpha/beta knot"/>
    <property type="match status" value="1"/>
</dbReference>
<organism evidence="4 5">
    <name type="scientific">Dentiradicibacter hellwigii</name>
    <dbReference type="NCBI Taxonomy" id="3149053"/>
    <lineage>
        <taxon>Bacteria</taxon>
        <taxon>Pseudomonadati</taxon>
        <taxon>Pseudomonadota</taxon>
        <taxon>Betaproteobacteria</taxon>
        <taxon>Rhodocyclales</taxon>
        <taxon>Rhodocyclaceae</taxon>
        <taxon>Dentiradicibacter</taxon>
    </lineage>
</organism>
<dbReference type="Gene3D" id="3.30.1330.30">
    <property type="match status" value="1"/>
</dbReference>
<dbReference type="InterPro" id="IPR029064">
    <property type="entry name" value="Ribosomal_eL30-like_sf"/>
</dbReference>
<dbReference type="RefSeq" id="WP_418890638.1">
    <property type="nucleotide sequence ID" value="NZ_JBEUWX010000002.1"/>
</dbReference>
<evidence type="ECO:0000256" key="2">
    <source>
        <dbReference type="ARBA" id="ARBA00022679"/>
    </source>
</evidence>
<proteinExistence type="predicted"/>
<dbReference type="InterPro" id="IPR029026">
    <property type="entry name" value="tRNA_m1G_MTases_N"/>
</dbReference>
<dbReference type="InterPro" id="IPR001537">
    <property type="entry name" value="SpoU_MeTrfase"/>
</dbReference>
<reference evidence="5" key="1">
    <citation type="submission" date="2024-06" db="EMBL/GenBank/DDBJ databases">
        <title>Radixoralia hellwigii gen. nov., sp nov., isolated from a root canal in the human oral cavity.</title>
        <authorList>
            <person name="Bartsch S."/>
            <person name="Wittmer A."/>
            <person name="Schulz A.-K."/>
            <person name="Neumann-Schaal M."/>
            <person name="Wolf J."/>
            <person name="Gronow S."/>
            <person name="Tennert C."/>
            <person name="Haecker G."/>
            <person name="Cieplik F."/>
            <person name="Al-Ahmad A."/>
        </authorList>
    </citation>
    <scope>NUCLEOTIDE SEQUENCE [LARGE SCALE GENOMIC DNA]</scope>
    <source>
        <strain evidence="5">Wk13</strain>
    </source>
</reference>
<dbReference type="InterPro" id="IPR029028">
    <property type="entry name" value="Alpha/beta_knot_MTases"/>
</dbReference>
<keyword evidence="2" id="KW-0808">Transferase</keyword>
<comment type="caution">
    <text evidence="4">The sequence shown here is derived from an EMBL/GenBank/DDBJ whole genome shotgun (WGS) entry which is preliminary data.</text>
</comment>
<dbReference type="InterPro" id="IPR051259">
    <property type="entry name" value="rRNA_Methyltransferase"/>
</dbReference>
<protein>
    <submittedName>
        <fullName evidence="4">RNA methyltransferase</fullName>
    </submittedName>
</protein>
<dbReference type="PANTHER" id="PTHR43191:SF2">
    <property type="entry name" value="RRNA METHYLTRANSFERASE 3, MITOCHONDRIAL"/>
    <property type="match status" value="1"/>
</dbReference>
<dbReference type="GO" id="GO:0008168">
    <property type="term" value="F:methyltransferase activity"/>
    <property type="evidence" value="ECO:0007669"/>
    <property type="project" value="UniProtKB-KW"/>
</dbReference>
<accession>A0ABV4UCZ2</accession>
<feature type="domain" description="tRNA/rRNA methyltransferase SpoU type" evidence="3">
    <location>
        <begin position="125"/>
        <end position="270"/>
    </location>
</feature>
<sequence>MKQRVKSLASRDNPHFKALKKICHNGHARRAAGIIVLDGMHLVESYTESCLRLGSRLEEIVIADSAQDKPEVARYLAVLPANVPVTVLADRLFDELALVRSPSGILALATRPSCPTAPDAASDAVLLDGIQDPGNVGSILRSAAAAGFSQALLTADCAQAWSPKVLRAAMGAHFLLSIHENVDLCAFINRYCGRTLATMLNAASYPLFSTDGFDGIDLAQSMRPIAWVFGNEGQGIRPAVAACVSCCVRIPMPGAAESLNVAAAAAICLFETVRQRGWASPQRVP</sequence>
<keyword evidence="1 4" id="KW-0489">Methyltransferase</keyword>
<evidence type="ECO:0000256" key="1">
    <source>
        <dbReference type="ARBA" id="ARBA00022603"/>
    </source>
</evidence>
<evidence type="ECO:0000259" key="3">
    <source>
        <dbReference type="Pfam" id="PF00588"/>
    </source>
</evidence>
<dbReference type="PANTHER" id="PTHR43191">
    <property type="entry name" value="RRNA METHYLTRANSFERASE 3"/>
    <property type="match status" value="1"/>
</dbReference>